<feature type="domain" description="UPAR/Ly6" evidence="9">
    <location>
        <begin position="21"/>
        <end position="107"/>
    </location>
</feature>
<dbReference type="InterPro" id="IPR035076">
    <property type="entry name" value="Toxin/TOLIP"/>
</dbReference>
<keyword evidence="4" id="KW-0964">Secreted</keyword>
<protein>
    <recommendedName>
        <fullName evidence="9">UPAR/Ly6 domain-containing protein</fullName>
    </recommendedName>
</protein>
<evidence type="ECO:0000256" key="7">
    <source>
        <dbReference type="ARBA" id="ARBA00023180"/>
    </source>
</evidence>
<dbReference type="EMBL" id="JAGEUA010000004">
    <property type="protein sequence ID" value="KAL0984037.1"/>
    <property type="molecule type" value="Genomic_DNA"/>
</dbReference>
<keyword evidence="7" id="KW-0325">Glycoprotein</keyword>
<dbReference type="AlphaFoldDB" id="A0ABD0XCN8"/>
<dbReference type="GO" id="GO:0005886">
    <property type="term" value="C:plasma membrane"/>
    <property type="evidence" value="ECO:0007669"/>
    <property type="project" value="UniProtKB-SubCell"/>
</dbReference>
<evidence type="ECO:0000313" key="10">
    <source>
        <dbReference type="EMBL" id="KAL0984037.1"/>
    </source>
</evidence>
<evidence type="ECO:0000256" key="8">
    <source>
        <dbReference type="SAM" id="SignalP"/>
    </source>
</evidence>
<dbReference type="Gene3D" id="2.10.60.10">
    <property type="entry name" value="CD59"/>
    <property type="match status" value="2"/>
</dbReference>
<accession>A0ABD0XCN8</accession>
<dbReference type="InterPro" id="IPR045860">
    <property type="entry name" value="Snake_toxin-like_sf"/>
</dbReference>
<dbReference type="Pfam" id="PF00087">
    <property type="entry name" value="Toxin_TOLIP"/>
    <property type="match status" value="1"/>
</dbReference>
<keyword evidence="3" id="KW-1003">Cell membrane</keyword>
<evidence type="ECO:0000259" key="9">
    <source>
        <dbReference type="SMART" id="SM00134"/>
    </source>
</evidence>
<dbReference type="Pfam" id="PF00021">
    <property type="entry name" value="UPAR_LY6"/>
    <property type="match status" value="1"/>
</dbReference>
<evidence type="ECO:0000256" key="5">
    <source>
        <dbReference type="ARBA" id="ARBA00022729"/>
    </source>
</evidence>
<name>A0ABD0XCN8_UMBPY</name>
<organism evidence="10 11">
    <name type="scientific">Umbra pygmaea</name>
    <name type="common">Eastern mudminnow</name>
    <dbReference type="NCBI Taxonomy" id="75934"/>
    <lineage>
        <taxon>Eukaryota</taxon>
        <taxon>Metazoa</taxon>
        <taxon>Chordata</taxon>
        <taxon>Craniata</taxon>
        <taxon>Vertebrata</taxon>
        <taxon>Euteleostomi</taxon>
        <taxon>Actinopterygii</taxon>
        <taxon>Neopterygii</taxon>
        <taxon>Teleostei</taxon>
        <taxon>Protacanthopterygii</taxon>
        <taxon>Esociformes</taxon>
        <taxon>Umbridae</taxon>
        <taxon>Umbra</taxon>
    </lineage>
</organism>
<evidence type="ECO:0000256" key="3">
    <source>
        <dbReference type="ARBA" id="ARBA00022475"/>
    </source>
</evidence>
<keyword evidence="5 8" id="KW-0732">Signal</keyword>
<keyword evidence="6" id="KW-0472">Membrane</keyword>
<comment type="subcellular location">
    <subcellularLocation>
        <location evidence="1">Cell membrane</location>
    </subcellularLocation>
    <subcellularLocation>
        <location evidence="2">Secreted</location>
    </subcellularLocation>
</comment>
<evidence type="ECO:0000313" key="11">
    <source>
        <dbReference type="Proteomes" id="UP001557470"/>
    </source>
</evidence>
<feature type="signal peptide" evidence="8">
    <location>
        <begin position="1"/>
        <end position="20"/>
    </location>
</feature>
<proteinExistence type="predicted"/>
<keyword evidence="11" id="KW-1185">Reference proteome</keyword>
<feature type="domain" description="UPAR/Ly6" evidence="9">
    <location>
        <begin position="113"/>
        <end position="195"/>
    </location>
</feature>
<reference evidence="10 11" key="1">
    <citation type="submission" date="2024-06" db="EMBL/GenBank/DDBJ databases">
        <authorList>
            <person name="Pan Q."/>
            <person name="Wen M."/>
            <person name="Jouanno E."/>
            <person name="Zahm M."/>
            <person name="Klopp C."/>
            <person name="Cabau C."/>
            <person name="Louis A."/>
            <person name="Berthelot C."/>
            <person name="Parey E."/>
            <person name="Roest Crollius H."/>
            <person name="Montfort J."/>
            <person name="Robinson-Rechavi M."/>
            <person name="Bouchez O."/>
            <person name="Lampietro C."/>
            <person name="Lopez Roques C."/>
            <person name="Donnadieu C."/>
            <person name="Postlethwait J."/>
            <person name="Bobe J."/>
            <person name="Verreycken H."/>
            <person name="Guiguen Y."/>
        </authorList>
    </citation>
    <scope>NUCLEOTIDE SEQUENCE [LARGE SCALE GENOMIC DNA]</scope>
    <source>
        <strain evidence="10">Up_M1</strain>
        <tissue evidence="10">Testis</tissue>
    </source>
</reference>
<dbReference type="InterPro" id="IPR016054">
    <property type="entry name" value="LY6_UPA_recep-like"/>
</dbReference>
<evidence type="ECO:0000256" key="4">
    <source>
        <dbReference type="ARBA" id="ARBA00022525"/>
    </source>
</evidence>
<dbReference type="SUPFAM" id="SSF57302">
    <property type="entry name" value="Snake toxin-like"/>
    <property type="match status" value="2"/>
</dbReference>
<dbReference type="InterPro" id="IPR050918">
    <property type="entry name" value="CNF-like_PLA2_Inhibitor"/>
</dbReference>
<dbReference type="PANTHER" id="PTHR20914">
    <property type="entry name" value="LY6/PLAUR DOMAIN-CONTAINING PROTEIN 8"/>
    <property type="match status" value="1"/>
</dbReference>
<dbReference type="Proteomes" id="UP001557470">
    <property type="component" value="Unassembled WGS sequence"/>
</dbReference>
<gene>
    <name evidence="10" type="ORF">UPYG_G00136230</name>
</gene>
<sequence>MSVTLKLSITSALLFYTVEALQCYSCASKECNETTLMTCSAEDICSTSTIWATVGSKVSKECSMRGENCVFMNKTTIMSVRTGYSHISYISYCCSMDGCNQNTLSVPSEPNALKCYTCMSEEDKVCNTPLKCVGVEDQCFRGPSDEGHNDDQNVIRRGCASTDLCRSNTHHLSTNIYCCKGSLCNHAWGMTLSLLSFLLALLIKSLV</sequence>
<evidence type="ECO:0000256" key="6">
    <source>
        <dbReference type="ARBA" id="ARBA00023136"/>
    </source>
</evidence>
<feature type="chain" id="PRO_5044793130" description="UPAR/Ly6 domain-containing protein" evidence="8">
    <location>
        <begin position="21"/>
        <end position="207"/>
    </location>
</feature>
<dbReference type="GO" id="GO:0005576">
    <property type="term" value="C:extracellular region"/>
    <property type="evidence" value="ECO:0007669"/>
    <property type="project" value="UniProtKB-SubCell"/>
</dbReference>
<dbReference type="PANTHER" id="PTHR20914:SF9">
    <property type="entry name" value="COILED, ISOFORM A"/>
    <property type="match status" value="1"/>
</dbReference>
<evidence type="ECO:0000256" key="2">
    <source>
        <dbReference type="ARBA" id="ARBA00004613"/>
    </source>
</evidence>
<dbReference type="SMART" id="SM00134">
    <property type="entry name" value="LU"/>
    <property type="match status" value="2"/>
</dbReference>
<evidence type="ECO:0000256" key="1">
    <source>
        <dbReference type="ARBA" id="ARBA00004236"/>
    </source>
</evidence>
<comment type="caution">
    <text evidence="10">The sequence shown here is derived from an EMBL/GenBank/DDBJ whole genome shotgun (WGS) entry which is preliminary data.</text>
</comment>